<dbReference type="PANTHER" id="PTHR10039">
    <property type="entry name" value="AMELOGENIN"/>
    <property type="match status" value="1"/>
</dbReference>
<dbReference type="InterPro" id="IPR015943">
    <property type="entry name" value="WD40/YVTN_repeat-like_dom_sf"/>
</dbReference>
<dbReference type="Pfam" id="PF08240">
    <property type="entry name" value="ADH_N"/>
    <property type="match status" value="1"/>
</dbReference>
<name>A0A8H5MXE7_9HYPO</name>
<dbReference type="Gene3D" id="3.40.50.300">
    <property type="entry name" value="P-loop containing nucleotide triphosphate hydrolases"/>
    <property type="match status" value="1"/>
</dbReference>
<dbReference type="EMBL" id="JAAOAM010000137">
    <property type="protein sequence ID" value="KAF5544674.1"/>
    <property type="molecule type" value="Genomic_DNA"/>
</dbReference>
<evidence type="ECO:0000256" key="1">
    <source>
        <dbReference type="ARBA" id="ARBA00008072"/>
    </source>
</evidence>
<dbReference type="InterPro" id="IPR007111">
    <property type="entry name" value="NACHT_NTPase"/>
</dbReference>
<dbReference type="PANTHER" id="PTHR10039:SF5">
    <property type="entry name" value="NACHT DOMAIN-CONTAINING PROTEIN"/>
    <property type="match status" value="1"/>
</dbReference>
<feature type="compositionally biased region" description="Acidic residues" evidence="4">
    <location>
        <begin position="364"/>
        <end position="375"/>
    </location>
</feature>
<dbReference type="PROSITE" id="PS50837">
    <property type="entry name" value="NACHT"/>
    <property type="match status" value="1"/>
</dbReference>
<dbReference type="InterPro" id="IPR047122">
    <property type="entry name" value="Trans-enoyl_RdTase-like"/>
</dbReference>
<dbReference type="Gene3D" id="3.90.180.10">
    <property type="entry name" value="Medium-chain alcohol dehydrogenases, catalytic domain"/>
    <property type="match status" value="1"/>
</dbReference>
<dbReference type="Proteomes" id="UP000522262">
    <property type="component" value="Unassembled WGS sequence"/>
</dbReference>
<keyword evidence="3" id="KW-0560">Oxidoreductase</keyword>
<dbReference type="GO" id="GO:0016651">
    <property type="term" value="F:oxidoreductase activity, acting on NAD(P)H"/>
    <property type="evidence" value="ECO:0007669"/>
    <property type="project" value="InterPro"/>
</dbReference>
<dbReference type="CDD" id="cd08249">
    <property type="entry name" value="enoyl_reductase_like"/>
    <property type="match status" value="1"/>
</dbReference>
<accession>A0A8H5MXE7</accession>
<dbReference type="SUPFAM" id="SSF50998">
    <property type="entry name" value="Quinoprotein alcohol dehydrogenase-like"/>
    <property type="match status" value="1"/>
</dbReference>
<dbReference type="InterPro" id="IPR027417">
    <property type="entry name" value="P-loop_NTPase"/>
</dbReference>
<reference evidence="6 7" key="1">
    <citation type="submission" date="2020-05" db="EMBL/GenBank/DDBJ databases">
        <title>Identification and distribution of gene clusters putatively required for synthesis of sphingolipid metabolism inhibitors in phylogenetically diverse species of the filamentous fungus Fusarium.</title>
        <authorList>
            <person name="Kim H.-S."/>
            <person name="Busman M."/>
            <person name="Brown D.W."/>
            <person name="Divon H."/>
            <person name="Uhlig S."/>
            <person name="Proctor R.H."/>
        </authorList>
    </citation>
    <scope>NUCLEOTIDE SEQUENCE [LARGE SCALE GENOMIC DNA]</scope>
    <source>
        <strain evidence="6 7">NRRL 53147</strain>
    </source>
</reference>
<evidence type="ECO:0000256" key="4">
    <source>
        <dbReference type="SAM" id="MobiDB-lite"/>
    </source>
</evidence>
<dbReference type="FunFam" id="3.40.50.300:FF:001638">
    <property type="entry name" value="NACHT and WD40 domain protein"/>
    <property type="match status" value="1"/>
</dbReference>
<dbReference type="InterPro" id="IPR031359">
    <property type="entry name" value="NACHT_N"/>
</dbReference>
<dbReference type="SMART" id="SM00829">
    <property type="entry name" value="PKS_ER"/>
    <property type="match status" value="1"/>
</dbReference>
<dbReference type="InterPro" id="IPR011047">
    <property type="entry name" value="Quinoprotein_ADH-like_sf"/>
</dbReference>
<evidence type="ECO:0000259" key="5">
    <source>
        <dbReference type="PROSITE" id="PS50837"/>
    </source>
</evidence>
<dbReference type="InterPro" id="IPR056884">
    <property type="entry name" value="NPHP3-like_N"/>
</dbReference>
<feature type="region of interest" description="Disordered" evidence="4">
    <location>
        <begin position="341"/>
        <end position="386"/>
    </location>
</feature>
<organism evidence="6 7">
    <name type="scientific">Fusarium mexicanum</name>
    <dbReference type="NCBI Taxonomy" id="751941"/>
    <lineage>
        <taxon>Eukaryota</taxon>
        <taxon>Fungi</taxon>
        <taxon>Dikarya</taxon>
        <taxon>Ascomycota</taxon>
        <taxon>Pezizomycotina</taxon>
        <taxon>Sordariomycetes</taxon>
        <taxon>Hypocreomycetidae</taxon>
        <taxon>Hypocreales</taxon>
        <taxon>Nectriaceae</taxon>
        <taxon>Fusarium</taxon>
        <taxon>Fusarium fujikuroi species complex</taxon>
    </lineage>
</organism>
<dbReference type="InterPro" id="IPR011032">
    <property type="entry name" value="GroES-like_sf"/>
</dbReference>
<dbReference type="InterPro" id="IPR013154">
    <property type="entry name" value="ADH-like_N"/>
</dbReference>
<evidence type="ECO:0000256" key="3">
    <source>
        <dbReference type="ARBA" id="ARBA00023002"/>
    </source>
</evidence>
<evidence type="ECO:0000313" key="6">
    <source>
        <dbReference type="EMBL" id="KAF5544674.1"/>
    </source>
</evidence>
<dbReference type="Gene3D" id="2.130.10.10">
    <property type="entry name" value="YVTN repeat-like/Quinoprotein amine dehydrogenase"/>
    <property type="match status" value="3"/>
</dbReference>
<dbReference type="SUPFAM" id="SSF50129">
    <property type="entry name" value="GroES-like"/>
    <property type="match status" value="1"/>
</dbReference>
<feature type="domain" description="NACHT" evidence="5">
    <location>
        <begin position="709"/>
        <end position="851"/>
    </location>
</feature>
<dbReference type="SUPFAM" id="SSF51735">
    <property type="entry name" value="NAD(P)-binding Rossmann-fold domains"/>
    <property type="match status" value="1"/>
</dbReference>
<evidence type="ECO:0000256" key="2">
    <source>
        <dbReference type="ARBA" id="ARBA00022737"/>
    </source>
</evidence>
<dbReference type="Pfam" id="PF17100">
    <property type="entry name" value="NACHT_N"/>
    <property type="match status" value="1"/>
</dbReference>
<comment type="similarity">
    <text evidence="1">Belongs to the zinc-containing alcohol dehydrogenase family.</text>
</comment>
<keyword evidence="2" id="KW-0677">Repeat</keyword>
<sequence length="1806" mass="200840">MSSATETMNRSAVLPHPKAHPMVITSSPVPVPTGNETLIRVRAVAINPADHVVQKLGIVIKAEFYPYVSGTDVSGEVVSVGPDQTRFKPGDRVVGHAIAWQKGDNKYGAFQEYSIMVEPMIAKIPDRIPFEEAAVLPMGLATSAAMLFSPTLMGLDLPVAGTDINSKGKVVVVWGGSSSVGSNAIQAVKAAGYIVAATASEHNHGLLREMNVDYIFDYKKDGIAEEIISTLSGIDDLAGVYCAVYSDTAITACATIADGLQGKKCLGTILPPGMPIPGTIPDGVQVLINDHVLLGSTETGRTLWVDWLPGALEDRTMKCLPHPEVVGKGLQEIQNAVDAIGKGSGATSPAPPAPNPQSSRDTQPTEDTEPTEDAEPTTHASENLPRELWSQAYDGLKSSETSKSTVEAYEEILSNQFPTETLQPGNSTAVTNVIASDPDERWKQMELLVQFGLEKTAKDADRKQKVNQWLEMIKPIRQAIDTGIKAAPEAAVPWAGICCALEILSSPLTEPKKNRDGMTYVLMRMEWYWALSSLLLDENRSSQSGQPLRAQLQTHVISLYGKLLLYEMKSVILYHRSKFGVFMRDLPKLDDWEAQIKEIKQEEVAIERDSSQYNTQAIISSLEGMLKSAQAFESDLHEMLLENKQHHAKQRQDRLNDKDEECLKALHITTPKNDKANIVEAKGGLLMESYQWVIENESYQSWLKDNDNRLLWIKGDPGKGKTMLLCGIINELEDIAPNSIFYFFCQAAEPRLRTAAAVLRGLIWFLAKTQPRLISHVRNEYDAGGKDVFSDHNDFQALSNIITAILQDEITQNYVFVIDALDECTQNRSRLISLVCQLSSSYRSKWIVSSRNWPEIEEEFINVANNVPPHSLHLELSHAAVHDAVQKFIDRKVEDLAKRKRYEESTRNEVLNHLRSNANDTFLWVSLVCEQLGKPQVRRPDHTLQILKSFPEGLHELYKRMMDGVLKSMDRDICKAILAIVTIAFEPLSLAELAVSDDRITRITGQEPDLETLASIVNDCGSFLAIRNSTVFTVHQSASDFLQTQSDIFASGIAEQHYSLFISKAATKELQDLVEDALRFALTHRAILDHVPLQLYSSALVFSPERSQVRQNFKGEMSTDIEVFPSSFQTWDSCHFTVPGIETWSQYGPTFCFSPDGRRLAITQQGGSTILIVDGLTGEIVRRLEADADDMRPIAFSPEGQHLVTIYNPTDPDAFQRGDTIMIWDSNTSDYIQSFQSNSNLAGLAVLSQDGKFLALPQRGQIVHVWDPWVATCKYSLDLCQGQDELMWFDFGISTLGDVCLISIISKREVGPSWSESSQIIVHSLKTGDVLSRASLGSDMRYYAASLHPDCKRLVVATRGNRVWIWDSDNPTEPACVIGEGVLSHIEDITWAPDGRSFAVATTVGITLWNPERNEEILRIPSEGATGVRYGSVTSLASLQSESVKMWRIDSNSNDPNSADPQTSNRIVRISSGPSEEVVVQRRDGDIAVTSTVTGIPLCRFSVASTDSTFPVFGPGHKCDFVDQNRLINIWDTQTDECIHKLRPIMDNDDSSEIVLEFGPSGQLVSHYNREGKIQIWDPTTGESLRLFEIESWLIHPMISAYVNDRFALCFGNNEDYPHQEMIIEIWDSERGKKEKTFEKNNLTAAKDLSWSSDSLLAVLSGFTARKERDLSVLDVSQGLWVAKYVLPPTQYVKFDSRSNSRIDVGHGVIDLDLAKIEQVREDLEQGKGTFGREGSPPIWNPEFLRIVYTDNEAWLMRGSKRVLWIPRPMVNIYTFLVKPNFDTGTSAVAVANGPHVLMLRFGKVG</sequence>
<dbReference type="InterPro" id="IPR036291">
    <property type="entry name" value="NAD(P)-bd_dom_sf"/>
</dbReference>
<comment type="caution">
    <text evidence="6">The sequence shown here is derived from an EMBL/GenBank/DDBJ whole genome shotgun (WGS) entry which is preliminary data.</text>
</comment>
<dbReference type="Pfam" id="PF24883">
    <property type="entry name" value="NPHP3_N"/>
    <property type="match status" value="1"/>
</dbReference>
<keyword evidence="7" id="KW-1185">Reference proteome</keyword>
<evidence type="ECO:0000313" key="7">
    <source>
        <dbReference type="Proteomes" id="UP000522262"/>
    </source>
</evidence>
<dbReference type="Gene3D" id="3.40.50.720">
    <property type="entry name" value="NAD(P)-binding Rossmann-like Domain"/>
    <property type="match status" value="1"/>
</dbReference>
<proteinExistence type="inferred from homology"/>
<dbReference type="InterPro" id="IPR020843">
    <property type="entry name" value="ER"/>
</dbReference>
<dbReference type="SUPFAM" id="SSF52540">
    <property type="entry name" value="P-loop containing nucleoside triphosphate hydrolases"/>
    <property type="match status" value="1"/>
</dbReference>
<protein>
    <submittedName>
        <fullName evidence="6">Oxidoreductase</fullName>
    </submittedName>
</protein>
<gene>
    <name evidence="6" type="ORF">FMEXI_6503</name>
</gene>